<protein>
    <submittedName>
        <fullName evidence="1">Uncharacterized protein</fullName>
    </submittedName>
</protein>
<organism evidence="1 2">
    <name type="scientific">Thiothrix eikelboomii</name>
    <dbReference type="NCBI Taxonomy" id="92487"/>
    <lineage>
        <taxon>Bacteria</taxon>
        <taxon>Pseudomonadati</taxon>
        <taxon>Pseudomonadota</taxon>
        <taxon>Gammaproteobacteria</taxon>
        <taxon>Thiotrichales</taxon>
        <taxon>Thiotrichaceae</taxon>
        <taxon>Thiothrix</taxon>
    </lineage>
</organism>
<reference evidence="1 2" key="1">
    <citation type="submission" date="2017-02" db="EMBL/GenBank/DDBJ databases">
        <authorList>
            <person name="Peterson S.W."/>
        </authorList>
    </citation>
    <scope>NUCLEOTIDE SEQUENCE [LARGE SCALE GENOMIC DNA]</scope>
    <source>
        <strain evidence="1 2">ATCC 49788</strain>
    </source>
</reference>
<keyword evidence="2" id="KW-1185">Reference proteome</keyword>
<gene>
    <name evidence="1" type="ORF">SAMN02745130_01617</name>
</gene>
<dbReference type="AlphaFoldDB" id="A0A1T4WGK5"/>
<evidence type="ECO:0000313" key="2">
    <source>
        <dbReference type="Proteomes" id="UP000190460"/>
    </source>
</evidence>
<dbReference type="Proteomes" id="UP000190460">
    <property type="component" value="Unassembled WGS sequence"/>
</dbReference>
<dbReference type="RefSeq" id="WP_200807058.1">
    <property type="nucleotide sequence ID" value="NZ_FUYB01000005.1"/>
</dbReference>
<name>A0A1T4WGK5_9GAMM</name>
<accession>A0A1T4WGK5</accession>
<sequence>MMILKPQDILVLLKLVAISRNNWSYHSLAIDLGMSAAEVHAAIKRAVFANLAIPQGDKSIPYIRNLQEFIVHGLRFVFIPEHGGIIRGIPTSHAAPPLSSVFLSDGDPPPVWPDSQGLVRGMSFSPLYASAPKAALADPILYELLVLVDAIRGGRARERSFATKELTQRLEAYAQNTKP</sequence>
<dbReference type="EMBL" id="FUYB01000005">
    <property type="protein sequence ID" value="SKA76035.1"/>
    <property type="molecule type" value="Genomic_DNA"/>
</dbReference>
<proteinExistence type="predicted"/>
<evidence type="ECO:0000313" key="1">
    <source>
        <dbReference type="EMBL" id="SKA76035.1"/>
    </source>
</evidence>
<dbReference type="STRING" id="92487.SAMN02745130_01617"/>